<dbReference type="Proteomes" id="UP000248975">
    <property type="component" value="Unassembled WGS sequence"/>
</dbReference>
<dbReference type="PROSITE" id="PS00067">
    <property type="entry name" value="3HCDH"/>
    <property type="match status" value="1"/>
</dbReference>
<comment type="caution">
    <text evidence="4">The sequence shown here is derived from an EMBL/GenBank/DDBJ whole genome shotgun (WGS) entry which is preliminary data.</text>
</comment>
<dbReference type="InterPro" id="IPR006108">
    <property type="entry name" value="3HC_DH_C"/>
</dbReference>
<feature type="domain" description="3-hydroxyacyl-CoA dehydrogenase C-terminal" evidence="2">
    <location>
        <begin position="297"/>
        <end position="373"/>
    </location>
</feature>
<dbReference type="EMBL" id="QFQS01000001">
    <property type="protein sequence ID" value="PZR00145.1"/>
    <property type="molecule type" value="Genomic_DNA"/>
</dbReference>
<feature type="domain" description="3-hydroxyacyl-CoA dehydrogenase NAD binding" evidence="3">
    <location>
        <begin position="7"/>
        <end position="184"/>
    </location>
</feature>
<reference evidence="4 5" key="1">
    <citation type="submission" date="2017-08" db="EMBL/GenBank/DDBJ databases">
        <title>Infants hospitalized years apart are colonized by the same room-sourced microbial strains.</title>
        <authorList>
            <person name="Brooks B."/>
            <person name="Olm M.R."/>
            <person name="Firek B.A."/>
            <person name="Baker R."/>
            <person name="Thomas B.C."/>
            <person name="Morowitz M.J."/>
            <person name="Banfield J.F."/>
        </authorList>
    </citation>
    <scope>NUCLEOTIDE SEQUENCE [LARGE SCALE GENOMIC DNA]</scope>
    <source>
        <strain evidence="4">S2_003_000_R2_11</strain>
    </source>
</reference>
<dbReference type="GO" id="GO:0008691">
    <property type="term" value="F:3-hydroxybutyryl-CoA dehydrogenase activity"/>
    <property type="evidence" value="ECO:0007669"/>
    <property type="project" value="TreeGrafter"/>
</dbReference>
<proteinExistence type="predicted"/>
<organism evidence="4 5">
    <name type="scientific">Cereibacter sphaeroides</name>
    <name type="common">Rhodobacter sphaeroides</name>
    <dbReference type="NCBI Taxonomy" id="1063"/>
    <lineage>
        <taxon>Bacteria</taxon>
        <taxon>Pseudomonadati</taxon>
        <taxon>Pseudomonadota</taxon>
        <taxon>Alphaproteobacteria</taxon>
        <taxon>Rhodobacterales</taxon>
        <taxon>Paracoccaceae</taxon>
        <taxon>Cereibacter</taxon>
    </lineage>
</organism>
<dbReference type="GO" id="GO:0006635">
    <property type="term" value="P:fatty acid beta-oxidation"/>
    <property type="evidence" value="ECO:0007669"/>
    <property type="project" value="TreeGrafter"/>
</dbReference>
<dbReference type="PANTHER" id="PTHR48075">
    <property type="entry name" value="3-HYDROXYACYL-COA DEHYDROGENASE FAMILY PROTEIN"/>
    <property type="match status" value="1"/>
</dbReference>
<name>A0A2W5SKI6_CERSP</name>
<evidence type="ECO:0000259" key="3">
    <source>
        <dbReference type="Pfam" id="PF02737"/>
    </source>
</evidence>
<keyword evidence="1" id="KW-0560">Oxidoreductase</keyword>
<dbReference type="InterPro" id="IPR008927">
    <property type="entry name" value="6-PGluconate_DH-like_C_sf"/>
</dbReference>
<evidence type="ECO:0000313" key="4">
    <source>
        <dbReference type="EMBL" id="PZR00145.1"/>
    </source>
</evidence>
<dbReference type="Gene3D" id="3.40.50.720">
    <property type="entry name" value="NAD(P)-binding Rossmann-like Domain"/>
    <property type="match status" value="1"/>
</dbReference>
<accession>A0A2W5SKI6</accession>
<dbReference type="Pfam" id="PF02737">
    <property type="entry name" value="3HCDH_N"/>
    <property type="match status" value="1"/>
</dbReference>
<dbReference type="AlphaFoldDB" id="A0A2W5SKI6"/>
<dbReference type="SUPFAM" id="SSF48179">
    <property type="entry name" value="6-phosphogluconate dehydrogenase C-terminal domain-like"/>
    <property type="match status" value="2"/>
</dbReference>
<feature type="domain" description="3-hydroxyacyl-CoA dehydrogenase C-terminal" evidence="2">
    <location>
        <begin position="187"/>
        <end position="280"/>
    </location>
</feature>
<dbReference type="FunFam" id="3.40.50.720:FF:000009">
    <property type="entry name" value="Fatty oxidation complex, alpha subunit"/>
    <property type="match status" value="1"/>
</dbReference>
<dbReference type="InterPro" id="IPR006180">
    <property type="entry name" value="3-OHacyl-CoA_DH_CS"/>
</dbReference>
<sequence length="376" mass="40091">MNARPVVGVMGLGSMGLGIAQVFVQSGFEALATDTNTQAREMAAARLGQTLAARVSVGKMSEDERSAILARFHVVAEPEAMAKAALIIEAIIEDKLAKQALFARLERVTDHTAVLASNTSSLSITALAQGLARPNRLVGMHFFNPAPVMRLVELVAHDGSDPDAIALARKVAEAAGKVVIECRDRPGFVVNRCARPFYGEALALIGEGRSAREIDAAMLAAGYRIGPLSLIDLIGADVHLAATEGIYSAMGANPRYHVFQPLKDQVADRNLGRKTGKGFVFPDDPGLPPKDAAAIRERIEATMVNEAGWLLAEAGVEQTGIDTAMKLGLNFPRGPFEILQAEGPARILRQLHDLEAVAPPQLKGRYLPCPALKEQA</sequence>
<evidence type="ECO:0000259" key="2">
    <source>
        <dbReference type="Pfam" id="PF00725"/>
    </source>
</evidence>
<protein>
    <submittedName>
        <fullName evidence="4">3-hydroxybutyryl-CoA dehydrogenase</fullName>
    </submittedName>
</protein>
<dbReference type="GO" id="GO:0070403">
    <property type="term" value="F:NAD+ binding"/>
    <property type="evidence" value="ECO:0007669"/>
    <property type="project" value="InterPro"/>
</dbReference>
<evidence type="ECO:0000313" key="5">
    <source>
        <dbReference type="Proteomes" id="UP000248975"/>
    </source>
</evidence>
<dbReference type="Gene3D" id="1.10.1040.50">
    <property type="match status" value="1"/>
</dbReference>
<gene>
    <name evidence="4" type="ORF">DI533_05955</name>
</gene>
<dbReference type="InterPro" id="IPR006176">
    <property type="entry name" value="3-OHacyl-CoA_DH_NAD-bd"/>
</dbReference>
<evidence type="ECO:0000256" key="1">
    <source>
        <dbReference type="ARBA" id="ARBA00023002"/>
    </source>
</evidence>
<dbReference type="PANTHER" id="PTHR48075:SF5">
    <property type="entry name" value="3-HYDROXYBUTYRYL-COA DEHYDROGENASE"/>
    <property type="match status" value="1"/>
</dbReference>
<dbReference type="Pfam" id="PF00725">
    <property type="entry name" value="3HCDH"/>
    <property type="match status" value="2"/>
</dbReference>
<dbReference type="InterPro" id="IPR036291">
    <property type="entry name" value="NAD(P)-bd_dom_sf"/>
</dbReference>
<dbReference type="SUPFAM" id="SSF51735">
    <property type="entry name" value="NAD(P)-binding Rossmann-fold domains"/>
    <property type="match status" value="1"/>
</dbReference>